<accession>A0ABZ2CRF1</accession>
<dbReference type="EMBL" id="CP137640">
    <property type="protein sequence ID" value="WVX84515.1"/>
    <property type="molecule type" value="Genomic_DNA"/>
</dbReference>
<keyword evidence="4" id="KW-1185">Reference proteome</keyword>
<reference evidence="3 4" key="1">
    <citation type="submission" date="2023-10" db="EMBL/GenBank/DDBJ databases">
        <title>Niallia locisalis sp.nov. isolated from a salt pond sample.</title>
        <authorList>
            <person name="Li X.-J."/>
            <person name="Dong L."/>
        </authorList>
    </citation>
    <scope>NUCLEOTIDE SEQUENCE [LARGE SCALE GENOMIC DNA]</scope>
    <source>
        <strain evidence="3 4">DSM 29761</strain>
    </source>
</reference>
<proteinExistence type="inferred from homology"/>
<evidence type="ECO:0000313" key="3">
    <source>
        <dbReference type="EMBL" id="WVX84515.1"/>
    </source>
</evidence>
<dbReference type="Gene3D" id="3.30.360.10">
    <property type="entry name" value="Dihydrodipicolinate Reductase, domain 2"/>
    <property type="match status" value="1"/>
</dbReference>
<comment type="similarity">
    <text evidence="1">Belongs to the Gfo/Idh/MocA family.</text>
</comment>
<name>A0ABZ2CRF1_9BACI</name>
<dbReference type="RefSeq" id="WP_338453389.1">
    <property type="nucleotide sequence ID" value="NZ_CP137640.1"/>
</dbReference>
<sequence length="98" mass="10722">MIGKKGTIKWSQSGDHVGLIGTADTDLYVNGELIMSGASEPHNFAIQMKEFVDSVIEDREPLTSGEKIMTQLKIIEAAQKSAVEKRVIMLEDSLSTVN</sequence>
<dbReference type="Proteomes" id="UP001357223">
    <property type="component" value="Chromosome"/>
</dbReference>
<feature type="domain" description="Gfo/Idh/MocA-like oxidoreductase C-terminal" evidence="2">
    <location>
        <begin position="2"/>
        <end position="90"/>
    </location>
</feature>
<gene>
    <name evidence="3" type="ORF">R4Z09_28975</name>
</gene>
<evidence type="ECO:0000256" key="1">
    <source>
        <dbReference type="ARBA" id="ARBA00010928"/>
    </source>
</evidence>
<organism evidence="3 4">
    <name type="scientific">Niallia oryzisoli</name>
    <dbReference type="NCBI Taxonomy" id="1737571"/>
    <lineage>
        <taxon>Bacteria</taxon>
        <taxon>Bacillati</taxon>
        <taxon>Bacillota</taxon>
        <taxon>Bacilli</taxon>
        <taxon>Bacillales</taxon>
        <taxon>Bacillaceae</taxon>
        <taxon>Niallia</taxon>
    </lineage>
</organism>
<dbReference type="Pfam" id="PF02894">
    <property type="entry name" value="GFO_IDH_MocA_C"/>
    <property type="match status" value="1"/>
</dbReference>
<protein>
    <recommendedName>
        <fullName evidence="2">Gfo/Idh/MocA-like oxidoreductase C-terminal domain-containing protein</fullName>
    </recommendedName>
</protein>
<evidence type="ECO:0000313" key="4">
    <source>
        <dbReference type="Proteomes" id="UP001357223"/>
    </source>
</evidence>
<dbReference type="InterPro" id="IPR004104">
    <property type="entry name" value="Gfo/Idh/MocA-like_OxRdtase_C"/>
</dbReference>
<evidence type="ECO:0000259" key="2">
    <source>
        <dbReference type="Pfam" id="PF02894"/>
    </source>
</evidence>